<protein>
    <submittedName>
        <fullName evidence="1">Uncharacterized protein</fullName>
    </submittedName>
</protein>
<evidence type="ECO:0000313" key="2">
    <source>
        <dbReference type="Proteomes" id="UP000078286"/>
    </source>
</evidence>
<dbReference type="RefSeq" id="WP_064555236.1">
    <property type="nucleotide sequence ID" value="NZ_LXEO01000039.1"/>
</dbReference>
<proteinExistence type="predicted"/>
<comment type="caution">
    <text evidence="1">The sequence shown here is derived from an EMBL/GenBank/DDBJ whole genome shotgun (WGS) entry which is preliminary data.</text>
</comment>
<accession>A0A1B7HLK6</accession>
<dbReference type="AlphaFoldDB" id="A0A1B7HLK6"/>
<organism evidence="1 2">
    <name type="scientific">Buttiauxella noackiae ATCC 51607</name>
    <dbReference type="NCBI Taxonomy" id="1354255"/>
    <lineage>
        <taxon>Bacteria</taxon>
        <taxon>Pseudomonadati</taxon>
        <taxon>Pseudomonadota</taxon>
        <taxon>Gammaproteobacteria</taxon>
        <taxon>Enterobacterales</taxon>
        <taxon>Enterobacteriaceae</taxon>
        <taxon>Buttiauxella</taxon>
    </lineage>
</organism>
<evidence type="ECO:0000313" key="1">
    <source>
        <dbReference type="EMBL" id="OAT16506.1"/>
    </source>
</evidence>
<dbReference type="EMBL" id="LXEO01000039">
    <property type="protein sequence ID" value="OAT16506.1"/>
    <property type="molecule type" value="Genomic_DNA"/>
</dbReference>
<reference evidence="1 2" key="1">
    <citation type="submission" date="2016-04" db="EMBL/GenBank/DDBJ databases">
        <title>ATOL: Assembling a taxonomically balanced genome-scale reconstruction of the evolutionary history of the Enterobacteriaceae.</title>
        <authorList>
            <person name="Plunkett G.III."/>
            <person name="Neeno-Eckwall E.C."/>
            <person name="Glasner J.D."/>
            <person name="Perna N.T."/>
        </authorList>
    </citation>
    <scope>NUCLEOTIDE SEQUENCE [LARGE SCALE GENOMIC DNA]</scope>
    <source>
        <strain evidence="1 2">ATCC 51607</strain>
    </source>
</reference>
<keyword evidence="2" id="KW-1185">Reference proteome</keyword>
<dbReference type="PATRIC" id="fig|1354255.3.peg.2776"/>
<sequence>MTHSLSLSAVRITLGDTHFYIPSSQVQRCVLAGDNNPDIQRFSHWLGLPDEPARGMHLHLFVPASNVATGWHFWGELENVVLRQNEILPLPVILQQCCKLPGLHALVQDESLSPLLSWR</sequence>
<dbReference type="Proteomes" id="UP000078286">
    <property type="component" value="Unassembled WGS sequence"/>
</dbReference>
<name>A0A1B7HLK6_9ENTR</name>
<gene>
    <name evidence="1" type="ORF">M979_2702</name>
</gene>